<dbReference type="Proteomes" id="UP000193335">
    <property type="component" value="Unassembled WGS sequence"/>
</dbReference>
<feature type="transmembrane region" description="Helical" evidence="1">
    <location>
        <begin position="179"/>
        <end position="199"/>
    </location>
</feature>
<dbReference type="AlphaFoldDB" id="A0A1Y2JMK3"/>
<dbReference type="EMBL" id="NAFL01000264">
    <property type="protein sequence ID" value="OSJ29731.1"/>
    <property type="molecule type" value="Genomic_DNA"/>
</dbReference>
<comment type="caution">
    <text evidence="3">The sequence shown here is derived from an EMBL/GenBank/DDBJ whole genome shotgun (WGS) entry which is preliminary data.</text>
</comment>
<keyword evidence="1" id="KW-0812">Transmembrane</keyword>
<protein>
    <submittedName>
        <fullName evidence="3">DUF305 domain-containing protein</fullName>
    </submittedName>
</protein>
<keyword evidence="1" id="KW-1133">Transmembrane helix</keyword>
<dbReference type="Pfam" id="PF03713">
    <property type="entry name" value="DUF305"/>
    <property type="match status" value="1"/>
</dbReference>
<name>A0A1Y2JMK3_BRAJP</name>
<evidence type="ECO:0000259" key="2">
    <source>
        <dbReference type="Pfam" id="PF03713"/>
    </source>
</evidence>
<reference evidence="3 4" key="1">
    <citation type="submission" date="2017-03" db="EMBL/GenBank/DDBJ databases">
        <title>Whole genome sequences of fourteen strains of Bradyrhizobium canariense and one strain of Bradyrhizobium japonicum isolated from Lupinus (Papilionoideae: Genisteae) species in Algeria.</title>
        <authorList>
            <person name="Crovadore J."/>
            <person name="Chekireb D."/>
            <person name="Brachmann A."/>
            <person name="Chablais R."/>
            <person name="Cochard B."/>
            <person name="Lefort F."/>
        </authorList>
    </citation>
    <scope>NUCLEOTIDE SEQUENCE [LARGE SCALE GENOMIC DNA]</scope>
    <source>
        <strain evidence="3 4">UBMA197</strain>
    </source>
</reference>
<dbReference type="InterPro" id="IPR012347">
    <property type="entry name" value="Ferritin-like"/>
</dbReference>
<sequence length="372" mass="41169">MGEGAAKESKSNWLAAAQLGLVGSTFSTLISQLAASQLGRDAAVDWMTVAAIPGRDAMLSASPSVHAIALGIAFHQWADFSWALVFFGLFGRWTSRLVPGTLFWLAIPWAAVTSATEWFGLVPLFPFFQPIFTLQQPYWIGFLVHLSSALIYPLFAWLRWPLGRAPPTSAVRFAKRWAAGALLVLATFGLVSVIDGLGWPLPILSRDVAGDQRYIRHMVTHHEQGIELAKLGQQRAQDPHLRALAALMIASQQGENRIFDRWWRGWFSEPMALCSSEERVAMPGYLTSAQMADARNATDGEFDAMFIRLMSLHHAGAVQMADNQWHSSGDPRLRLMAHAIRHEQQGEIALMNNVTGIEAVRQATRNMLANNL</sequence>
<dbReference type="InterPro" id="IPR005183">
    <property type="entry name" value="DUF305_CopM-like"/>
</dbReference>
<organism evidence="3 4">
    <name type="scientific">Bradyrhizobium japonicum</name>
    <dbReference type="NCBI Taxonomy" id="375"/>
    <lineage>
        <taxon>Bacteria</taxon>
        <taxon>Pseudomonadati</taxon>
        <taxon>Pseudomonadota</taxon>
        <taxon>Alphaproteobacteria</taxon>
        <taxon>Hyphomicrobiales</taxon>
        <taxon>Nitrobacteraceae</taxon>
        <taxon>Bradyrhizobium</taxon>
    </lineage>
</organism>
<gene>
    <name evidence="3" type="ORF">BSZ19_26465</name>
</gene>
<dbReference type="RefSeq" id="WP_085402350.1">
    <property type="nucleotide sequence ID" value="NZ_NAFL01000264.1"/>
</dbReference>
<accession>A0A1Y2JMK3</accession>
<feature type="transmembrane region" description="Helical" evidence="1">
    <location>
        <begin position="138"/>
        <end position="158"/>
    </location>
</feature>
<dbReference type="PANTHER" id="PTHR36933">
    <property type="entry name" value="SLL0788 PROTEIN"/>
    <property type="match status" value="1"/>
</dbReference>
<feature type="transmembrane region" description="Helical" evidence="1">
    <location>
        <begin position="12"/>
        <end position="35"/>
    </location>
</feature>
<proteinExistence type="predicted"/>
<evidence type="ECO:0000313" key="4">
    <source>
        <dbReference type="Proteomes" id="UP000193335"/>
    </source>
</evidence>
<feature type="domain" description="DUF305" evidence="2">
    <location>
        <begin position="211"/>
        <end position="354"/>
    </location>
</feature>
<feature type="transmembrane region" description="Helical" evidence="1">
    <location>
        <begin position="67"/>
        <end position="90"/>
    </location>
</feature>
<feature type="transmembrane region" description="Helical" evidence="1">
    <location>
        <begin position="102"/>
        <end position="126"/>
    </location>
</feature>
<evidence type="ECO:0000313" key="3">
    <source>
        <dbReference type="EMBL" id="OSJ29731.1"/>
    </source>
</evidence>
<keyword evidence="1" id="KW-0472">Membrane</keyword>
<dbReference type="Gene3D" id="1.20.1260.10">
    <property type="match status" value="1"/>
</dbReference>
<evidence type="ECO:0000256" key="1">
    <source>
        <dbReference type="SAM" id="Phobius"/>
    </source>
</evidence>
<dbReference type="PANTHER" id="PTHR36933:SF1">
    <property type="entry name" value="SLL0788 PROTEIN"/>
    <property type="match status" value="1"/>
</dbReference>